<dbReference type="SUPFAM" id="SSF52540">
    <property type="entry name" value="P-loop containing nucleoside triphosphate hydrolases"/>
    <property type="match status" value="1"/>
</dbReference>
<dbReference type="InterPro" id="IPR050388">
    <property type="entry name" value="ABC_Ni/Peptide_Import"/>
</dbReference>
<comment type="subcellular location">
    <subcellularLocation>
        <location evidence="1">Cell inner membrane</location>
        <topology evidence="1">Peripheral membrane protein</topology>
    </subcellularLocation>
</comment>
<evidence type="ECO:0000256" key="5">
    <source>
        <dbReference type="ARBA" id="ARBA00022741"/>
    </source>
</evidence>
<dbReference type="FunFam" id="3.40.50.300:FF:000016">
    <property type="entry name" value="Oligopeptide ABC transporter ATP-binding component"/>
    <property type="match status" value="1"/>
</dbReference>
<dbReference type="InterPro" id="IPR013563">
    <property type="entry name" value="Oligopep_ABC_C"/>
</dbReference>
<reference evidence="9 10" key="1">
    <citation type="submission" date="2019-07" db="EMBL/GenBank/DDBJ databases">
        <title>Full genome sequence of Devosia sp. Gsoil 520.</title>
        <authorList>
            <person name="Im W.-T."/>
        </authorList>
    </citation>
    <scope>NUCLEOTIDE SEQUENCE [LARGE SCALE GENOMIC DNA]</scope>
    <source>
        <strain evidence="9 10">Gsoil 520</strain>
    </source>
</reference>
<dbReference type="GO" id="GO:0015833">
    <property type="term" value="P:peptide transport"/>
    <property type="evidence" value="ECO:0007669"/>
    <property type="project" value="InterPro"/>
</dbReference>
<evidence type="ECO:0000256" key="1">
    <source>
        <dbReference type="ARBA" id="ARBA00004417"/>
    </source>
</evidence>
<dbReference type="InterPro" id="IPR003593">
    <property type="entry name" value="AAA+_ATPase"/>
</dbReference>
<keyword evidence="7" id="KW-0472">Membrane</keyword>
<gene>
    <name evidence="9" type="ORF">FPZ08_19425</name>
</gene>
<dbReference type="PANTHER" id="PTHR43297">
    <property type="entry name" value="OLIGOPEPTIDE TRANSPORT ATP-BINDING PROTEIN APPD"/>
    <property type="match status" value="1"/>
</dbReference>
<dbReference type="NCBIfam" id="TIGR01727">
    <property type="entry name" value="oligo_HPY"/>
    <property type="match status" value="1"/>
</dbReference>
<dbReference type="GO" id="GO:0005524">
    <property type="term" value="F:ATP binding"/>
    <property type="evidence" value="ECO:0007669"/>
    <property type="project" value="UniProtKB-KW"/>
</dbReference>
<dbReference type="OrthoDB" id="9815712at2"/>
<dbReference type="Pfam" id="PF08352">
    <property type="entry name" value="oligo_HPY"/>
    <property type="match status" value="1"/>
</dbReference>
<organism evidence="9 10">
    <name type="scientific">Devosia ginsengisoli</name>
    <dbReference type="NCBI Taxonomy" id="400770"/>
    <lineage>
        <taxon>Bacteria</taxon>
        <taxon>Pseudomonadati</taxon>
        <taxon>Pseudomonadota</taxon>
        <taxon>Alphaproteobacteria</taxon>
        <taxon>Hyphomicrobiales</taxon>
        <taxon>Devosiaceae</taxon>
        <taxon>Devosia</taxon>
    </lineage>
</organism>
<dbReference type="KEGG" id="dea:FPZ08_19425"/>
<proteinExistence type="inferred from homology"/>
<comment type="similarity">
    <text evidence="2">Belongs to the ABC transporter superfamily.</text>
</comment>
<feature type="domain" description="ABC transporter" evidence="8">
    <location>
        <begin position="6"/>
        <end position="261"/>
    </location>
</feature>
<dbReference type="GO" id="GO:0005886">
    <property type="term" value="C:plasma membrane"/>
    <property type="evidence" value="ECO:0007669"/>
    <property type="project" value="UniProtKB-SubCell"/>
</dbReference>
<evidence type="ECO:0000256" key="6">
    <source>
        <dbReference type="ARBA" id="ARBA00022840"/>
    </source>
</evidence>
<dbReference type="GO" id="GO:0016887">
    <property type="term" value="F:ATP hydrolysis activity"/>
    <property type="evidence" value="ECO:0007669"/>
    <property type="project" value="InterPro"/>
</dbReference>
<evidence type="ECO:0000256" key="7">
    <source>
        <dbReference type="ARBA" id="ARBA00023136"/>
    </source>
</evidence>
<keyword evidence="3" id="KW-0813">Transport</keyword>
<sequence>MNRPLLEVRNLQTHFLTSMGAIRAVDDVSFALQRGEVLGLVGESGSGKTITGYSILGVVDEPGQIVGGEIVLRDAEDREVVLNHLGEKQLRRLRGNRIAMIMQDPMMSLNPSLRIGTQLVETVLAHRQVSRSEAERRAVDVMRRVGIPDPEQRIQAFPHEFSGGMRQRIAIAIALINEPDLIIADEPTTALDVTTQVQILVEVQKLARDTGTAWIWITHDLAVVAGLAQHVAVMYAGKVVEFGATEDLLDHPRHPYTRGLIASIPGEGELASGRRLHQIPGNTPSLLNLPEGCAFRTRCDRAGAQCDIQPMLETSPAGNRALRCWHPLEGQSP</sequence>
<dbReference type="Pfam" id="PF00005">
    <property type="entry name" value="ABC_tran"/>
    <property type="match status" value="1"/>
</dbReference>
<accession>A0A5B8LY36</accession>
<dbReference type="InterPro" id="IPR017871">
    <property type="entry name" value="ABC_transporter-like_CS"/>
</dbReference>
<dbReference type="GO" id="GO:0055085">
    <property type="term" value="P:transmembrane transport"/>
    <property type="evidence" value="ECO:0007669"/>
    <property type="project" value="UniProtKB-ARBA"/>
</dbReference>
<dbReference type="CDD" id="cd03257">
    <property type="entry name" value="ABC_NikE_OppD_transporters"/>
    <property type="match status" value="1"/>
</dbReference>
<keyword evidence="5" id="KW-0547">Nucleotide-binding</keyword>
<keyword evidence="4" id="KW-1003">Cell membrane</keyword>
<dbReference type="Proteomes" id="UP000315364">
    <property type="component" value="Chromosome"/>
</dbReference>
<evidence type="ECO:0000313" key="10">
    <source>
        <dbReference type="Proteomes" id="UP000315364"/>
    </source>
</evidence>
<evidence type="ECO:0000259" key="8">
    <source>
        <dbReference type="PROSITE" id="PS50893"/>
    </source>
</evidence>
<name>A0A5B8LY36_9HYPH</name>
<protein>
    <submittedName>
        <fullName evidence="9">ABC transporter ATP-binding protein</fullName>
    </submittedName>
</protein>
<dbReference type="InterPro" id="IPR003439">
    <property type="entry name" value="ABC_transporter-like_ATP-bd"/>
</dbReference>
<keyword evidence="6 9" id="KW-0067">ATP-binding</keyword>
<keyword evidence="10" id="KW-1185">Reference proteome</keyword>
<evidence type="ECO:0000313" key="9">
    <source>
        <dbReference type="EMBL" id="QDZ12721.1"/>
    </source>
</evidence>
<dbReference type="PANTHER" id="PTHR43297:SF2">
    <property type="entry name" value="DIPEPTIDE TRANSPORT ATP-BINDING PROTEIN DPPD"/>
    <property type="match status" value="1"/>
</dbReference>
<dbReference type="SMART" id="SM00382">
    <property type="entry name" value="AAA"/>
    <property type="match status" value="1"/>
</dbReference>
<evidence type="ECO:0000256" key="3">
    <source>
        <dbReference type="ARBA" id="ARBA00022448"/>
    </source>
</evidence>
<evidence type="ECO:0000256" key="4">
    <source>
        <dbReference type="ARBA" id="ARBA00022475"/>
    </source>
</evidence>
<dbReference type="Gene3D" id="3.40.50.300">
    <property type="entry name" value="P-loop containing nucleotide triphosphate hydrolases"/>
    <property type="match status" value="1"/>
</dbReference>
<dbReference type="RefSeq" id="WP_146292006.1">
    <property type="nucleotide sequence ID" value="NZ_CP042304.1"/>
</dbReference>
<dbReference type="AlphaFoldDB" id="A0A5B8LY36"/>
<dbReference type="PROSITE" id="PS00211">
    <property type="entry name" value="ABC_TRANSPORTER_1"/>
    <property type="match status" value="1"/>
</dbReference>
<evidence type="ECO:0000256" key="2">
    <source>
        <dbReference type="ARBA" id="ARBA00005417"/>
    </source>
</evidence>
<dbReference type="InterPro" id="IPR027417">
    <property type="entry name" value="P-loop_NTPase"/>
</dbReference>
<dbReference type="PROSITE" id="PS50893">
    <property type="entry name" value="ABC_TRANSPORTER_2"/>
    <property type="match status" value="1"/>
</dbReference>
<dbReference type="EMBL" id="CP042304">
    <property type="protein sequence ID" value="QDZ12721.1"/>
    <property type="molecule type" value="Genomic_DNA"/>
</dbReference>